<evidence type="ECO:0000313" key="2">
    <source>
        <dbReference type="Proteomes" id="UP000594638"/>
    </source>
</evidence>
<sequence>MGAFFSSAVVQRTGKRGTLLLGMSTFGSDHILDGCSPAVEMFANLQPIWSPGSSAGAIEDNQSATQIDKISQESSTSISKDERFISVENYVEDTTDKLQIQRIPSFLRDKPSNKTCYDPLVVSIGPYHHGKPQLDAFEKLKITVAQKFVRAYGNQVSIKQLYEEVAKVG</sequence>
<protein>
    <submittedName>
        <fullName evidence="1">Uncharacterized protein</fullName>
    </submittedName>
</protein>
<comment type="caution">
    <text evidence="1">The sequence shown here is derived from an EMBL/GenBank/DDBJ whole genome shotgun (WGS) entry which is preliminary data.</text>
</comment>
<dbReference type="Proteomes" id="UP000594638">
    <property type="component" value="Unassembled WGS sequence"/>
</dbReference>
<dbReference type="PANTHER" id="PTHR31170:SF23">
    <property type="match status" value="1"/>
</dbReference>
<organism evidence="1 2">
    <name type="scientific">Olea europaea subsp. europaea</name>
    <dbReference type="NCBI Taxonomy" id="158383"/>
    <lineage>
        <taxon>Eukaryota</taxon>
        <taxon>Viridiplantae</taxon>
        <taxon>Streptophyta</taxon>
        <taxon>Embryophyta</taxon>
        <taxon>Tracheophyta</taxon>
        <taxon>Spermatophyta</taxon>
        <taxon>Magnoliopsida</taxon>
        <taxon>eudicotyledons</taxon>
        <taxon>Gunneridae</taxon>
        <taxon>Pentapetalae</taxon>
        <taxon>asterids</taxon>
        <taxon>lamiids</taxon>
        <taxon>Lamiales</taxon>
        <taxon>Oleaceae</taxon>
        <taxon>Oleeae</taxon>
        <taxon>Olea</taxon>
    </lineage>
</organism>
<dbReference type="Gramene" id="OE9A063366T1">
    <property type="protein sequence ID" value="OE9A063366C1"/>
    <property type="gene ID" value="OE9A063366"/>
</dbReference>
<gene>
    <name evidence="1" type="ORF">OLEA9_A063366</name>
</gene>
<proteinExistence type="predicted"/>
<reference evidence="1 2" key="1">
    <citation type="submission" date="2019-12" db="EMBL/GenBank/DDBJ databases">
        <authorList>
            <person name="Alioto T."/>
            <person name="Alioto T."/>
            <person name="Gomez Garrido J."/>
        </authorList>
    </citation>
    <scope>NUCLEOTIDE SEQUENCE [LARGE SCALE GENOMIC DNA]</scope>
</reference>
<dbReference type="EMBL" id="CACTIH010003755">
    <property type="protein sequence ID" value="CAA2984196.1"/>
    <property type="molecule type" value="Genomic_DNA"/>
</dbReference>
<dbReference type="OrthoDB" id="1739108at2759"/>
<accession>A0A8S0RY44</accession>
<dbReference type="InterPro" id="IPR004158">
    <property type="entry name" value="DUF247_pln"/>
</dbReference>
<dbReference type="AlphaFoldDB" id="A0A8S0RY44"/>
<dbReference type="Pfam" id="PF03140">
    <property type="entry name" value="DUF247"/>
    <property type="match status" value="1"/>
</dbReference>
<dbReference type="PANTHER" id="PTHR31170">
    <property type="entry name" value="BNAC04G53230D PROTEIN"/>
    <property type="match status" value="1"/>
</dbReference>
<keyword evidence="2" id="KW-1185">Reference proteome</keyword>
<evidence type="ECO:0000313" key="1">
    <source>
        <dbReference type="EMBL" id="CAA2984196.1"/>
    </source>
</evidence>
<name>A0A8S0RY44_OLEEU</name>